<reference evidence="2 3" key="1">
    <citation type="journal article" date="2014" name="J. Biotechnol.">
        <title>Complete genome sequence of the actinobacterium Actinoplanes friuliensis HAG 010964, producer of the lipopeptide antibiotic friulimycin.</title>
        <authorList>
            <person name="Ruckert C."/>
            <person name="Szczepanowski R."/>
            <person name="Albersmeier A."/>
            <person name="Goesmann A."/>
            <person name="Fischer N."/>
            <person name="Steinkamper A."/>
            <person name="Puhler A."/>
            <person name="Biener R."/>
            <person name="Schwartz D."/>
            <person name="Kalinowski J."/>
        </authorList>
    </citation>
    <scope>NUCLEOTIDE SEQUENCE [LARGE SCALE GENOMIC DNA]</scope>
    <source>
        <strain evidence="2 3">DSM 7358</strain>
    </source>
</reference>
<dbReference type="KEGG" id="afs:AFR_01850"/>
<feature type="transmembrane region" description="Helical" evidence="1">
    <location>
        <begin position="222"/>
        <end position="241"/>
    </location>
</feature>
<proteinExistence type="predicted"/>
<dbReference type="PANTHER" id="PTHR35007:SF4">
    <property type="entry name" value="CONSERVED TRANSMEMBRANE PROTEIN-RELATED"/>
    <property type="match status" value="1"/>
</dbReference>
<dbReference type="eggNOG" id="COG4965">
    <property type="taxonomic scope" value="Bacteria"/>
</dbReference>
<sequence>MTGTSWIIAAALLVIAAAVAAWPARPVLRRLRAEQPVRRAALPNVDLRQLRALVDRQPRRAVAAAGLSGATVGLLAGGPVASFVLAAYSVLGMRAAVRRSVRRRVTAARSRGLDDLNALAADLRAGLAPQTSLAAQPSDQRLADLTAAVWRLAESTGAPAADLVERIEADARAAERSRAAAAAQAAGAQATAVLLAALPLGGIGLGYSVGVDPLQVLLHTPLGAACAAGAVVLQVAGLLWADRLTTGPDRPTAAPIGLTVAPDRVGAGAVR</sequence>
<evidence type="ECO:0000313" key="2">
    <source>
        <dbReference type="EMBL" id="AGZ38659.1"/>
    </source>
</evidence>
<dbReference type="Proteomes" id="UP000017746">
    <property type="component" value="Chromosome"/>
</dbReference>
<protein>
    <recommendedName>
        <fullName evidence="4">Tight adherence protein B</fullName>
    </recommendedName>
</protein>
<feature type="transmembrane region" description="Helical" evidence="1">
    <location>
        <begin position="74"/>
        <end position="97"/>
    </location>
</feature>
<accession>U5VPD6</accession>
<dbReference type="STRING" id="1246995.AFR_01850"/>
<dbReference type="PATRIC" id="fig|1246995.3.peg.374"/>
<dbReference type="AlphaFoldDB" id="U5VPD6"/>
<keyword evidence="1" id="KW-0812">Transmembrane</keyword>
<gene>
    <name evidence="2" type="ORF">AFR_01850</name>
</gene>
<dbReference type="HOGENOM" id="CLU_065779_2_0_11"/>
<organism evidence="2 3">
    <name type="scientific">Actinoplanes friuliensis DSM 7358</name>
    <dbReference type="NCBI Taxonomy" id="1246995"/>
    <lineage>
        <taxon>Bacteria</taxon>
        <taxon>Bacillati</taxon>
        <taxon>Actinomycetota</taxon>
        <taxon>Actinomycetes</taxon>
        <taxon>Micromonosporales</taxon>
        <taxon>Micromonosporaceae</taxon>
        <taxon>Actinoplanes</taxon>
    </lineage>
</organism>
<keyword evidence="1" id="KW-1133">Transmembrane helix</keyword>
<feature type="transmembrane region" description="Helical" evidence="1">
    <location>
        <begin position="186"/>
        <end position="210"/>
    </location>
</feature>
<dbReference type="PANTHER" id="PTHR35007">
    <property type="entry name" value="INTEGRAL MEMBRANE PROTEIN-RELATED"/>
    <property type="match status" value="1"/>
</dbReference>
<dbReference type="EMBL" id="CP006272">
    <property type="protein sequence ID" value="AGZ38659.1"/>
    <property type="molecule type" value="Genomic_DNA"/>
</dbReference>
<evidence type="ECO:0000256" key="1">
    <source>
        <dbReference type="SAM" id="Phobius"/>
    </source>
</evidence>
<keyword evidence="1" id="KW-0472">Membrane</keyword>
<name>U5VPD6_9ACTN</name>
<evidence type="ECO:0000313" key="3">
    <source>
        <dbReference type="Proteomes" id="UP000017746"/>
    </source>
</evidence>
<evidence type="ECO:0008006" key="4">
    <source>
        <dbReference type="Google" id="ProtNLM"/>
    </source>
</evidence>
<keyword evidence="3" id="KW-1185">Reference proteome</keyword>